<evidence type="ECO:0000256" key="12">
    <source>
        <dbReference type="ARBA" id="ARBA00082700"/>
    </source>
</evidence>
<evidence type="ECO:0000313" key="15">
    <source>
        <dbReference type="Proteomes" id="UP000565441"/>
    </source>
</evidence>
<dbReference type="OrthoDB" id="5778907at2759"/>
<keyword evidence="5 13" id="KW-0479">Metal-binding</keyword>
<evidence type="ECO:0000256" key="13">
    <source>
        <dbReference type="RuleBase" id="RU368103"/>
    </source>
</evidence>
<evidence type="ECO:0000256" key="1">
    <source>
        <dbReference type="ARBA" id="ARBA00004443"/>
    </source>
</evidence>
<comment type="caution">
    <text evidence="14">The sequence shown here is derived from an EMBL/GenBank/DDBJ whole genome shotgun (WGS) entry which is preliminary data.</text>
</comment>
<dbReference type="AlphaFoldDB" id="A0A8H5M8A6"/>
<dbReference type="EMBL" id="JAACJP010000004">
    <property type="protein sequence ID" value="KAF5384935.1"/>
    <property type="molecule type" value="Genomic_DNA"/>
</dbReference>
<dbReference type="GO" id="GO:0046872">
    <property type="term" value="F:metal ion binding"/>
    <property type="evidence" value="ECO:0007669"/>
    <property type="project" value="UniProtKB-UniRule"/>
</dbReference>
<evidence type="ECO:0000313" key="14">
    <source>
        <dbReference type="EMBL" id="KAF5384935.1"/>
    </source>
</evidence>
<dbReference type="GO" id="GO:0005743">
    <property type="term" value="C:mitochondrial inner membrane"/>
    <property type="evidence" value="ECO:0007669"/>
    <property type="project" value="UniProtKB-SubCell"/>
</dbReference>
<keyword evidence="7 13" id="KW-0809">Transit peptide</keyword>
<dbReference type="PANTHER" id="PTHR14200:SF11">
    <property type="entry name" value="CYTOCHROME C OXIDASE SUBUNIT 5A, MITOCHONDRIAL"/>
    <property type="match status" value="1"/>
</dbReference>
<accession>A0A8H5M8A6</accession>
<keyword evidence="15" id="KW-1185">Reference proteome</keyword>
<dbReference type="InterPro" id="IPR003204">
    <property type="entry name" value="Cyt_c_oxidase_su5A/6"/>
</dbReference>
<sequence>MRPQMLSTVLRAAARPSIVARTARATPSLVRPASAHAQESFEAFSERYVTFFQNAEDLFEVQRGLNNCFAHDLVPSTSVVEAALRAARRVNDYSTAVRVFEGIREKVENKQQYQAYLEELKGVREELGINTKEELYGSS</sequence>
<evidence type="ECO:0000256" key="6">
    <source>
        <dbReference type="ARBA" id="ARBA00022792"/>
    </source>
</evidence>
<evidence type="ECO:0000256" key="8">
    <source>
        <dbReference type="ARBA" id="ARBA00023004"/>
    </source>
</evidence>
<dbReference type="GO" id="GO:0006123">
    <property type="term" value="P:mitochondrial electron transport, cytochrome c to oxygen"/>
    <property type="evidence" value="ECO:0007669"/>
    <property type="project" value="UniProtKB-UniRule"/>
</dbReference>
<name>A0A8H5M8A6_9AGAR</name>
<dbReference type="Proteomes" id="UP000565441">
    <property type="component" value="Unassembled WGS sequence"/>
</dbReference>
<dbReference type="GO" id="GO:0045277">
    <property type="term" value="C:respiratory chain complex IV"/>
    <property type="evidence" value="ECO:0007669"/>
    <property type="project" value="UniProtKB-UniRule"/>
</dbReference>
<keyword evidence="10 13" id="KW-0472">Membrane</keyword>
<evidence type="ECO:0000256" key="4">
    <source>
        <dbReference type="ARBA" id="ARBA00022617"/>
    </source>
</evidence>
<proteinExistence type="inferred from homology"/>
<protein>
    <recommendedName>
        <fullName evidence="11 13">Cytochrome c oxidase subunit 6, mitochondrial</fullName>
    </recommendedName>
    <alternativeName>
        <fullName evidence="12 13">Cytochrome c oxidase polypeptide VI</fullName>
    </alternativeName>
</protein>
<comment type="subcellular location">
    <subcellularLocation>
        <location evidence="1 13">Mitochondrion inner membrane</location>
        <topology evidence="1 13">Peripheral membrane protein</topology>
        <orientation evidence="1 13">Matrix side</orientation>
    </subcellularLocation>
</comment>
<dbReference type="FunFam" id="1.25.40.40:FF:000001">
    <property type="entry name" value="Cytochrome c oxidase subunit VI"/>
    <property type="match status" value="1"/>
</dbReference>
<evidence type="ECO:0000256" key="5">
    <source>
        <dbReference type="ARBA" id="ARBA00022723"/>
    </source>
</evidence>
<keyword evidence="9 13" id="KW-0496">Mitochondrion</keyword>
<evidence type="ECO:0000256" key="2">
    <source>
        <dbReference type="ARBA" id="ARBA00004673"/>
    </source>
</evidence>
<evidence type="ECO:0000256" key="3">
    <source>
        <dbReference type="ARBA" id="ARBA00007972"/>
    </source>
</evidence>
<dbReference type="SUPFAM" id="SSF48479">
    <property type="entry name" value="Cytochrome c oxidase subunit E"/>
    <property type="match status" value="1"/>
</dbReference>
<keyword evidence="4 13" id="KW-0349">Heme</keyword>
<comment type="pathway">
    <text evidence="2 13">Energy metabolism; oxidative phosphorylation.</text>
</comment>
<gene>
    <name evidence="14" type="ORF">D9615_000987</name>
</gene>
<dbReference type="Pfam" id="PF02284">
    <property type="entry name" value="COX5A"/>
    <property type="match status" value="1"/>
</dbReference>
<comment type="subunit">
    <text evidence="13">Component of the cytochrome c oxidase (complex IV, CIV), a multisubunit enzyme composed of a catalytic core of 3 subunits and several supernumerary subunits.</text>
</comment>
<organism evidence="14 15">
    <name type="scientific">Tricholomella constricta</name>
    <dbReference type="NCBI Taxonomy" id="117010"/>
    <lineage>
        <taxon>Eukaryota</taxon>
        <taxon>Fungi</taxon>
        <taxon>Dikarya</taxon>
        <taxon>Basidiomycota</taxon>
        <taxon>Agaricomycotina</taxon>
        <taxon>Agaricomycetes</taxon>
        <taxon>Agaricomycetidae</taxon>
        <taxon>Agaricales</taxon>
        <taxon>Tricholomatineae</taxon>
        <taxon>Lyophyllaceae</taxon>
        <taxon>Tricholomella</taxon>
    </lineage>
</organism>
<evidence type="ECO:0000256" key="9">
    <source>
        <dbReference type="ARBA" id="ARBA00023128"/>
    </source>
</evidence>
<keyword evidence="8 13" id="KW-0408">Iron</keyword>
<evidence type="ECO:0000256" key="10">
    <source>
        <dbReference type="ARBA" id="ARBA00023136"/>
    </source>
</evidence>
<evidence type="ECO:0000256" key="7">
    <source>
        <dbReference type="ARBA" id="ARBA00022946"/>
    </source>
</evidence>
<comment type="similarity">
    <text evidence="3 13">Belongs to the cytochrome c oxidase subunit 5A family.</text>
</comment>
<evidence type="ECO:0000256" key="11">
    <source>
        <dbReference type="ARBA" id="ARBA00070174"/>
    </source>
</evidence>
<keyword evidence="6 13" id="KW-0999">Mitochondrion inner membrane</keyword>
<dbReference type="InterPro" id="IPR036545">
    <property type="entry name" value="Cyt_c_oxidase_su5A/6_sf"/>
</dbReference>
<dbReference type="Gene3D" id="1.25.40.40">
    <property type="entry name" value="Cytochrome c oxidase, subunit Va/VI"/>
    <property type="match status" value="1"/>
</dbReference>
<dbReference type="CDD" id="cd00923">
    <property type="entry name" value="Cyt_c_Oxidase_Va"/>
    <property type="match status" value="1"/>
</dbReference>
<reference evidence="14 15" key="1">
    <citation type="journal article" date="2020" name="ISME J.">
        <title>Uncovering the hidden diversity of litter-decomposition mechanisms in mushroom-forming fungi.</title>
        <authorList>
            <person name="Floudas D."/>
            <person name="Bentzer J."/>
            <person name="Ahren D."/>
            <person name="Johansson T."/>
            <person name="Persson P."/>
            <person name="Tunlid A."/>
        </authorList>
    </citation>
    <scope>NUCLEOTIDE SEQUENCE [LARGE SCALE GENOMIC DNA]</scope>
    <source>
        <strain evidence="14 15">CBS 661.87</strain>
    </source>
</reference>
<dbReference type="UniPathway" id="UPA00705"/>
<dbReference type="PANTHER" id="PTHR14200">
    <property type="entry name" value="CYTOCHROME C OXIDASE POLYPEPTIDE"/>
    <property type="match status" value="1"/>
</dbReference>
<comment type="function">
    <text evidence="13">Component of the cytochrome c oxidase, the last enzyme in the mitochondrial electron transport chain which drives oxidative phosphorylation. The respiratory chain contains 3 multisubunit complexes succinate dehydrogenase (complex II, CII), ubiquinol-cytochrome c oxidoreductase (cytochrome b-c1 complex, complex III, CIII) and cytochrome c oxidase (complex IV, CIV), that cooperate to transfer electrons derived from NADH and succinate to molecular oxygen, creating an electrochemical gradient over the inner membrane that drives transmembrane transport and the ATP synthase. Cytochrome c oxidase is the component of the respiratory chain that catalyzes the reduction of oxygen to water. Electrons originating from reduced cytochrome c in the intermembrane space (IMS) are transferred via the dinuclear copper A center (CU(A)) of subunit 2 and heme A of subunit 1 to the active site in subunit 1, a binuclear center (BNC) formed by heme A3 and copper B (CU(B)). The BNC reduces molecular oxygen to 2 water molecules using 4 electrons from cytochrome c in the IMS and 4 protons from the mitochondrial matrix.</text>
</comment>